<organism evidence="3 4">
    <name type="scientific">Asticcacaulis taihuensis</name>
    <dbReference type="NCBI Taxonomy" id="260084"/>
    <lineage>
        <taxon>Bacteria</taxon>
        <taxon>Pseudomonadati</taxon>
        <taxon>Pseudomonadota</taxon>
        <taxon>Alphaproteobacteria</taxon>
        <taxon>Caulobacterales</taxon>
        <taxon>Caulobacteraceae</taxon>
        <taxon>Asticcacaulis</taxon>
    </lineage>
</organism>
<evidence type="ECO:0000256" key="1">
    <source>
        <dbReference type="ARBA" id="ARBA00006436"/>
    </source>
</evidence>
<reference evidence="4" key="1">
    <citation type="submission" date="2016-10" db="EMBL/GenBank/DDBJ databases">
        <authorList>
            <person name="Varghese N."/>
            <person name="Submissions S."/>
        </authorList>
    </citation>
    <scope>NUCLEOTIDE SEQUENCE [LARGE SCALE GENOMIC DNA]</scope>
    <source>
        <strain evidence="4">CGMCC 1.3431</strain>
    </source>
</reference>
<accession>A0A1G4PNJ9</accession>
<dbReference type="Pfam" id="PF03981">
    <property type="entry name" value="Ubiq_cyt_C_chap"/>
    <property type="match status" value="1"/>
</dbReference>
<dbReference type="EMBL" id="FMTS01000001">
    <property type="protein sequence ID" value="SCW33883.1"/>
    <property type="molecule type" value="Genomic_DNA"/>
</dbReference>
<dbReference type="InterPro" id="IPR021150">
    <property type="entry name" value="Ubiq_cyt_c_chap"/>
</dbReference>
<keyword evidence="4" id="KW-1185">Reference proteome</keyword>
<dbReference type="OrthoDB" id="7158889at2"/>
<dbReference type="Proteomes" id="UP000199150">
    <property type="component" value="Unassembled WGS sequence"/>
</dbReference>
<name>A0A1G4PNJ9_9CAUL</name>
<gene>
    <name evidence="3" type="ORF">SAMN02927928_0533</name>
</gene>
<protein>
    <submittedName>
        <fullName evidence="3">Ubiquinol-cytochrome C chaperone</fullName>
    </submittedName>
</protein>
<dbReference type="STRING" id="260084.SAMN02927928_0533"/>
<sequence length="222" mass="24236">MQRLLDKLKSAFKPRPAKQAGDRLYLACVTQSRLPVFYIDYGVDDAIGSRFELLTFHVGLVVTRLKSLPAGDPRHDQAQETAQALFDSFLLALDSTLREQGVGDLSVPKKMKKLGQVIYTRLKRWDDLWRENAGLTAAADYTARTIMAGSDYGDDEADGEVRGQAVSAAVLERAQAFAIYAQAACDAFQVDDVLAGRLSFPSPAALESDADSADLVMSGEEQ</sequence>
<proteinExistence type="inferred from homology"/>
<feature type="domain" description="Ubiquinol-cytochrome c chaperone" evidence="2">
    <location>
        <begin position="41"/>
        <end position="173"/>
    </location>
</feature>
<dbReference type="RefSeq" id="WP_090643322.1">
    <property type="nucleotide sequence ID" value="NZ_CBCRYE010000001.1"/>
</dbReference>
<evidence type="ECO:0000313" key="3">
    <source>
        <dbReference type="EMBL" id="SCW33883.1"/>
    </source>
</evidence>
<evidence type="ECO:0000259" key="2">
    <source>
        <dbReference type="Pfam" id="PF03981"/>
    </source>
</evidence>
<evidence type="ECO:0000313" key="4">
    <source>
        <dbReference type="Proteomes" id="UP000199150"/>
    </source>
</evidence>
<dbReference type="AlphaFoldDB" id="A0A1G4PNJ9"/>
<comment type="similarity">
    <text evidence="1">Belongs to the UPF0174 family.</text>
</comment>